<dbReference type="EMBL" id="BAAAQD010000013">
    <property type="protein sequence ID" value="GAA1535473.1"/>
    <property type="molecule type" value="Genomic_DNA"/>
</dbReference>
<name>A0ABN2B7F2_9ACTN</name>
<gene>
    <name evidence="1" type="ORF">GCM10009827_062210</name>
</gene>
<dbReference type="Proteomes" id="UP001501470">
    <property type="component" value="Unassembled WGS sequence"/>
</dbReference>
<sequence length="251" mass="25893">MVAIHYTARGAAPLTGAVSQSLTRATFAALNAPSVQETQPWRWRIDRDRLALYADWNRRLADADPDGRQLLISCGAALHHARVALAAEGVGVDVWRFPDPADPALLTELRCTGPVERAPRAATLHRAIAVRRSDRRPFADVPVPQEQLAVLEAAAGAGSYTLNGPDPQRRAAYVVITAPGAGPGDWVAAGEAMSAVLLAATAAGLVSSPVDDLTALAGPPEPPAGAPGPVAAVRVGVAGRVGVAPARAVST</sequence>
<proteinExistence type="predicted"/>
<dbReference type="Gene3D" id="3.40.109.10">
    <property type="entry name" value="NADH Oxidase"/>
    <property type="match status" value="1"/>
</dbReference>
<accession>A0ABN2B7F2</accession>
<evidence type="ECO:0000313" key="1">
    <source>
        <dbReference type="EMBL" id="GAA1535473.1"/>
    </source>
</evidence>
<protein>
    <submittedName>
        <fullName evidence="1">Uncharacterized protein</fullName>
    </submittedName>
</protein>
<keyword evidence="2" id="KW-1185">Reference proteome</keyword>
<evidence type="ECO:0000313" key="2">
    <source>
        <dbReference type="Proteomes" id="UP001501470"/>
    </source>
</evidence>
<organism evidence="1 2">
    <name type="scientific">Dactylosporangium maewongense</name>
    <dbReference type="NCBI Taxonomy" id="634393"/>
    <lineage>
        <taxon>Bacteria</taxon>
        <taxon>Bacillati</taxon>
        <taxon>Actinomycetota</taxon>
        <taxon>Actinomycetes</taxon>
        <taxon>Micromonosporales</taxon>
        <taxon>Micromonosporaceae</taxon>
        <taxon>Dactylosporangium</taxon>
    </lineage>
</organism>
<dbReference type="SUPFAM" id="SSF55469">
    <property type="entry name" value="FMN-dependent nitroreductase-like"/>
    <property type="match status" value="2"/>
</dbReference>
<dbReference type="RefSeq" id="WP_344505874.1">
    <property type="nucleotide sequence ID" value="NZ_BAAAQD010000013.1"/>
</dbReference>
<comment type="caution">
    <text evidence="1">The sequence shown here is derived from an EMBL/GenBank/DDBJ whole genome shotgun (WGS) entry which is preliminary data.</text>
</comment>
<dbReference type="InterPro" id="IPR000415">
    <property type="entry name" value="Nitroreductase-like"/>
</dbReference>
<reference evidence="1 2" key="1">
    <citation type="journal article" date="2019" name="Int. J. Syst. Evol. Microbiol.">
        <title>The Global Catalogue of Microorganisms (GCM) 10K type strain sequencing project: providing services to taxonomists for standard genome sequencing and annotation.</title>
        <authorList>
            <consortium name="The Broad Institute Genomics Platform"/>
            <consortium name="The Broad Institute Genome Sequencing Center for Infectious Disease"/>
            <person name="Wu L."/>
            <person name="Ma J."/>
        </authorList>
    </citation>
    <scope>NUCLEOTIDE SEQUENCE [LARGE SCALE GENOMIC DNA]</scope>
    <source>
        <strain evidence="1 2">JCM 15933</strain>
    </source>
</reference>